<comment type="caution">
    <text evidence="2">The sequence shown here is derived from an EMBL/GenBank/DDBJ whole genome shotgun (WGS) entry which is preliminary data.</text>
</comment>
<feature type="compositionally biased region" description="Low complexity" evidence="1">
    <location>
        <begin position="84"/>
        <end position="98"/>
    </location>
</feature>
<gene>
    <name evidence="2" type="ORF">BG015_004073</name>
</gene>
<organism evidence="2 3">
    <name type="scientific">Linnemannia schmuckeri</name>
    <dbReference type="NCBI Taxonomy" id="64567"/>
    <lineage>
        <taxon>Eukaryota</taxon>
        <taxon>Fungi</taxon>
        <taxon>Fungi incertae sedis</taxon>
        <taxon>Mucoromycota</taxon>
        <taxon>Mortierellomycotina</taxon>
        <taxon>Mortierellomycetes</taxon>
        <taxon>Mortierellales</taxon>
        <taxon>Mortierellaceae</taxon>
        <taxon>Linnemannia</taxon>
    </lineage>
</organism>
<reference evidence="2" key="1">
    <citation type="journal article" date="2020" name="Fungal Divers.">
        <title>Resolving the Mortierellaceae phylogeny through synthesis of multi-gene phylogenetics and phylogenomics.</title>
        <authorList>
            <person name="Vandepol N."/>
            <person name="Liber J."/>
            <person name="Desiro A."/>
            <person name="Na H."/>
            <person name="Kennedy M."/>
            <person name="Barry K."/>
            <person name="Grigoriev I.V."/>
            <person name="Miller A.N."/>
            <person name="O'Donnell K."/>
            <person name="Stajich J.E."/>
            <person name="Bonito G."/>
        </authorList>
    </citation>
    <scope>NUCLEOTIDE SEQUENCE</scope>
    <source>
        <strain evidence="2">NRRL 6426</strain>
    </source>
</reference>
<feature type="compositionally biased region" description="Gly residues" evidence="1">
    <location>
        <begin position="70"/>
        <end position="83"/>
    </location>
</feature>
<dbReference type="AlphaFoldDB" id="A0A9P5RFN7"/>
<protein>
    <submittedName>
        <fullName evidence="2">Uncharacterized protein</fullName>
    </submittedName>
</protein>
<dbReference type="Proteomes" id="UP000748756">
    <property type="component" value="Unassembled WGS sequence"/>
</dbReference>
<keyword evidence="3" id="KW-1185">Reference proteome</keyword>
<evidence type="ECO:0000313" key="3">
    <source>
        <dbReference type="Proteomes" id="UP000748756"/>
    </source>
</evidence>
<evidence type="ECO:0000313" key="2">
    <source>
        <dbReference type="EMBL" id="KAF9129948.1"/>
    </source>
</evidence>
<feature type="region of interest" description="Disordered" evidence="1">
    <location>
        <begin position="58"/>
        <end position="112"/>
    </location>
</feature>
<evidence type="ECO:0000256" key="1">
    <source>
        <dbReference type="SAM" id="MobiDB-lite"/>
    </source>
</evidence>
<name>A0A9P5RFN7_9FUNG</name>
<sequence>TRAANAGSDNSQWKNAQVLEVEETGDFIKMKADSIAKARKGKKESKVLIKDIEVRYTEPAREQPAPRGAFRGGRGGAPRGARGGNAQAPRAPRAPRGASVNVDELFPSLGSK</sequence>
<proteinExistence type="predicted"/>
<dbReference type="OrthoDB" id="5390558at2759"/>
<dbReference type="EMBL" id="JAAAUQ010001968">
    <property type="protein sequence ID" value="KAF9129948.1"/>
    <property type="molecule type" value="Genomic_DNA"/>
</dbReference>
<feature type="non-terminal residue" evidence="2">
    <location>
        <position position="1"/>
    </location>
</feature>
<accession>A0A9P5RFN7</accession>